<keyword evidence="2" id="KW-1185">Reference proteome</keyword>
<name>W1PRX4_AMBTC</name>
<proteinExistence type="predicted"/>
<organism evidence="1 2">
    <name type="scientific">Amborella trichopoda</name>
    <dbReference type="NCBI Taxonomy" id="13333"/>
    <lineage>
        <taxon>Eukaryota</taxon>
        <taxon>Viridiplantae</taxon>
        <taxon>Streptophyta</taxon>
        <taxon>Embryophyta</taxon>
        <taxon>Tracheophyta</taxon>
        <taxon>Spermatophyta</taxon>
        <taxon>Magnoliopsida</taxon>
        <taxon>Amborellales</taxon>
        <taxon>Amborellaceae</taxon>
        <taxon>Amborella</taxon>
    </lineage>
</organism>
<dbReference type="HOGENOM" id="CLU_2963909_0_0_1"/>
<dbReference type="EMBL" id="KI392605">
    <property type="protein sequence ID" value="ERN12757.1"/>
    <property type="molecule type" value="Genomic_DNA"/>
</dbReference>
<accession>W1PRX4</accession>
<reference evidence="2" key="1">
    <citation type="journal article" date="2013" name="Science">
        <title>The Amborella genome and the evolution of flowering plants.</title>
        <authorList>
            <consortium name="Amborella Genome Project"/>
        </authorList>
    </citation>
    <scope>NUCLEOTIDE SEQUENCE [LARGE SCALE GENOMIC DNA]</scope>
</reference>
<dbReference type="Proteomes" id="UP000017836">
    <property type="component" value="Unassembled WGS sequence"/>
</dbReference>
<evidence type="ECO:0000313" key="1">
    <source>
        <dbReference type="EMBL" id="ERN12757.1"/>
    </source>
</evidence>
<gene>
    <name evidence="1" type="ORF">AMTR_s00043p00175190</name>
</gene>
<dbReference type="Gramene" id="ERN12757">
    <property type="protein sequence ID" value="ERN12757"/>
    <property type="gene ID" value="AMTR_s00043p00175190"/>
</dbReference>
<protein>
    <submittedName>
        <fullName evidence="1">Uncharacterized protein</fullName>
    </submittedName>
</protein>
<dbReference type="AlphaFoldDB" id="W1PRX4"/>
<evidence type="ECO:0000313" key="2">
    <source>
        <dbReference type="Proteomes" id="UP000017836"/>
    </source>
</evidence>
<sequence>MVVGCWPMGVAGKEVSSMMAGMEMVEDWNESSRMGRVEREAEVAAWCVALWTLWRIRER</sequence>